<dbReference type="SUPFAM" id="SSF117396">
    <property type="entry name" value="TM1631-like"/>
    <property type="match status" value="1"/>
</dbReference>
<name>A0A918Z672_9GAMM</name>
<dbReference type="Pfam" id="PF01904">
    <property type="entry name" value="DUF72"/>
    <property type="match status" value="1"/>
</dbReference>
<organism evidence="1 2">
    <name type="scientific">Vulcaniibacterium thermophilum</name>
    <dbReference type="NCBI Taxonomy" id="1169913"/>
    <lineage>
        <taxon>Bacteria</taxon>
        <taxon>Pseudomonadati</taxon>
        <taxon>Pseudomonadota</taxon>
        <taxon>Gammaproteobacteria</taxon>
        <taxon>Lysobacterales</taxon>
        <taxon>Lysobacteraceae</taxon>
        <taxon>Vulcaniibacterium</taxon>
    </lineage>
</organism>
<dbReference type="Gene3D" id="3.20.20.410">
    <property type="entry name" value="Protein of unknown function UPF0759"/>
    <property type="match status" value="1"/>
</dbReference>
<gene>
    <name evidence="1" type="ORF">GCM10007167_19890</name>
</gene>
<dbReference type="InterPro" id="IPR036520">
    <property type="entry name" value="UPF0759_sf"/>
</dbReference>
<accession>A0A918Z672</accession>
<dbReference type="PANTHER" id="PTHR30348">
    <property type="entry name" value="UNCHARACTERIZED PROTEIN YECE"/>
    <property type="match status" value="1"/>
</dbReference>
<comment type="caution">
    <text evidence="1">The sequence shown here is derived from an EMBL/GenBank/DDBJ whole genome shotgun (WGS) entry which is preliminary data.</text>
</comment>
<dbReference type="OrthoDB" id="9780310at2"/>
<dbReference type="PANTHER" id="PTHR30348:SF14">
    <property type="entry name" value="BLR8050 PROTEIN"/>
    <property type="match status" value="1"/>
</dbReference>
<dbReference type="EMBL" id="BNCF01000011">
    <property type="protein sequence ID" value="GHE37731.1"/>
    <property type="molecule type" value="Genomic_DNA"/>
</dbReference>
<dbReference type="AlphaFoldDB" id="A0A918Z672"/>
<sequence length="266" mass="29955">MPSRSAPAIRIGCAGWSIATRHAVLFDDGGSALARYATRLDVAEINSSFYRPHRPQTYERWAAQVPPHFRFSVKVPKAVTHEARLVRAGDALARFADEVAGLGRKLGGLLVQLPPSLAYEARVANTFFAVLRRRFPRTPVACEPRHPSWYEPRVDALWARHAVARVAADPPRPQDAAVPGGHGRWHYWRWHGSPRIYFSAYDDDRLRALAAALRAHARRGRPVWCIFDNTAHAHAIENALRLKALLREAPPERDDAAPRRSLSRLR</sequence>
<dbReference type="InterPro" id="IPR002763">
    <property type="entry name" value="DUF72"/>
</dbReference>
<evidence type="ECO:0000313" key="1">
    <source>
        <dbReference type="EMBL" id="GHE37731.1"/>
    </source>
</evidence>
<reference evidence="1" key="1">
    <citation type="journal article" date="2014" name="Int. J. Syst. Evol. Microbiol.">
        <title>Complete genome sequence of Corynebacterium casei LMG S-19264T (=DSM 44701T), isolated from a smear-ripened cheese.</title>
        <authorList>
            <consortium name="US DOE Joint Genome Institute (JGI-PGF)"/>
            <person name="Walter F."/>
            <person name="Albersmeier A."/>
            <person name="Kalinowski J."/>
            <person name="Ruckert C."/>
        </authorList>
    </citation>
    <scope>NUCLEOTIDE SEQUENCE</scope>
    <source>
        <strain evidence="1">KCTC 32020</strain>
    </source>
</reference>
<proteinExistence type="predicted"/>
<evidence type="ECO:0008006" key="3">
    <source>
        <dbReference type="Google" id="ProtNLM"/>
    </source>
</evidence>
<protein>
    <recommendedName>
        <fullName evidence="3">DUF72 domain-containing protein</fullName>
    </recommendedName>
</protein>
<dbReference type="RefSeq" id="WP_146471943.1">
    <property type="nucleotide sequence ID" value="NZ_BNCF01000011.1"/>
</dbReference>
<evidence type="ECO:0000313" key="2">
    <source>
        <dbReference type="Proteomes" id="UP000636453"/>
    </source>
</evidence>
<keyword evidence="2" id="KW-1185">Reference proteome</keyword>
<dbReference type="Proteomes" id="UP000636453">
    <property type="component" value="Unassembled WGS sequence"/>
</dbReference>
<reference evidence="1" key="2">
    <citation type="submission" date="2020-09" db="EMBL/GenBank/DDBJ databases">
        <authorList>
            <person name="Sun Q."/>
            <person name="Kim S."/>
        </authorList>
    </citation>
    <scope>NUCLEOTIDE SEQUENCE</scope>
    <source>
        <strain evidence="1">KCTC 32020</strain>
    </source>
</reference>